<evidence type="ECO:0000256" key="4">
    <source>
        <dbReference type="ARBA" id="ARBA00022777"/>
    </source>
</evidence>
<gene>
    <name evidence="12" type="ORF">MSAN_00030500</name>
</gene>
<feature type="compositionally biased region" description="Basic and acidic residues" evidence="10">
    <location>
        <begin position="432"/>
        <end position="441"/>
    </location>
</feature>
<dbReference type="PROSITE" id="PS50011">
    <property type="entry name" value="PROTEIN_KINASE_DOM"/>
    <property type="match status" value="1"/>
</dbReference>
<evidence type="ECO:0000256" key="9">
    <source>
        <dbReference type="PROSITE-ProRule" id="PRU10141"/>
    </source>
</evidence>
<keyword evidence="4 12" id="KW-0418">Kinase</keyword>
<dbReference type="PANTHER" id="PTHR24350">
    <property type="entry name" value="SERINE/THREONINE-PROTEIN KINASE IAL-RELATED"/>
    <property type="match status" value="1"/>
</dbReference>
<name>A0A8H6ZFX2_9AGAR</name>
<feature type="compositionally biased region" description="Polar residues" evidence="10">
    <location>
        <begin position="418"/>
        <end position="431"/>
    </location>
</feature>
<organism evidence="12 13">
    <name type="scientific">Mycena sanguinolenta</name>
    <dbReference type="NCBI Taxonomy" id="230812"/>
    <lineage>
        <taxon>Eukaryota</taxon>
        <taxon>Fungi</taxon>
        <taxon>Dikarya</taxon>
        <taxon>Basidiomycota</taxon>
        <taxon>Agaricomycotina</taxon>
        <taxon>Agaricomycetes</taxon>
        <taxon>Agaricomycetidae</taxon>
        <taxon>Agaricales</taxon>
        <taxon>Marasmiineae</taxon>
        <taxon>Mycenaceae</taxon>
        <taxon>Mycena</taxon>
    </lineage>
</organism>
<dbReference type="GO" id="GO:0004674">
    <property type="term" value="F:protein serine/threonine kinase activity"/>
    <property type="evidence" value="ECO:0007669"/>
    <property type="project" value="UniProtKB-KW"/>
</dbReference>
<feature type="compositionally biased region" description="Acidic residues" evidence="10">
    <location>
        <begin position="1"/>
        <end position="11"/>
    </location>
</feature>
<feature type="cross-link" description="Glycyl lysine isopeptide (Lys-Gly) (interchain with G-Cter in SUMO2)" evidence="8">
    <location>
        <position position="245"/>
    </location>
</feature>
<dbReference type="InterPro" id="IPR011009">
    <property type="entry name" value="Kinase-like_dom_sf"/>
</dbReference>
<evidence type="ECO:0000256" key="5">
    <source>
        <dbReference type="ARBA" id="ARBA00022840"/>
    </source>
</evidence>
<evidence type="ECO:0000256" key="8">
    <source>
        <dbReference type="PIRSR" id="PIRSR630616-3"/>
    </source>
</evidence>
<dbReference type="Pfam" id="PF00069">
    <property type="entry name" value="Pkinase"/>
    <property type="match status" value="1"/>
</dbReference>
<dbReference type="EMBL" id="JACAZH010000001">
    <property type="protein sequence ID" value="KAF7376156.1"/>
    <property type="molecule type" value="Genomic_DNA"/>
</dbReference>
<feature type="binding site" evidence="7">
    <location>
        <position position="263"/>
    </location>
    <ligand>
        <name>ATP</name>
        <dbReference type="ChEBI" id="CHEBI:30616"/>
    </ligand>
</feature>
<feature type="domain" description="Protein kinase" evidence="11">
    <location>
        <begin position="110"/>
        <end position="390"/>
    </location>
</feature>
<evidence type="ECO:0000256" key="3">
    <source>
        <dbReference type="ARBA" id="ARBA00022741"/>
    </source>
</evidence>
<evidence type="ECO:0000256" key="10">
    <source>
        <dbReference type="SAM" id="MobiDB-lite"/>
    </source>
</evidence>
<protein>
    <submittedName>
        <fullName evidence="12">Pkinase-domain-containing protein</fullName>
    </submittedName>
</protein>
<feature type="region of interest" description="Disordered" evidence="10">
    <location>
        <begin position="418"/>
        <end position="453"/>
    </location>
</feature>
<dbReference type="SMART" id="SM00220">
    <property type="entry name" value="S_TKc"/>
    <property type="match status" value="1"/>
</dbReference>
<dbReference type="InterPro" id="IPR017441">
    <property type="entry name" value="Protein_kinase_ATP_BS"/>
</dbReference>
<feature type="binding site" evidence="7 9">
    <location>
        <position position="139"/>
    </location>
    <ligand>
        <name>ATP</name>
        <dbReference type="ChEBI" id="CHEBI:30616"/>
    </ligand>
</feature>
<dbReference type="InterPro" id="IPR030616">
    <property type="entry name" value="Aur-like"/>
</dbReference>
<evidence type="ECO:0000259" key="11">
    <source>
        <dbReference type="PROSITE" id="PS50011"/>
    </source>
</evidence>
<dbReference type="OrthoDB" id="10252171at2759"/>
<evidence type="ECO:0000256" key="1">
    <source>
        <dbReference type="ARBA" id="ARBA00022527"/>
    </source>
</evidence>
<dbReference type="PROSITE" id="PS00108">
    <property type="entry name" value="PROTEIN_KINASE_ST"/>
    <property type="match status" value="1"/>
</dbReference>
<evidence type="ECO:0000256" key="7">
    <source>
        <dbReference type="PIRSR" id="PIRSR630616-2"/>
    </source>
</evidence>
<dbReference type="GO" id="GO:0005524">
    <property type="term" value="F:ATP binding"/>
    <property type="evidence" value="ECO:0007669"/>
    <property type="project" value="UniProtKB-UniRule"/>
</dbReference>
<dbReference type="SUPFAM" id="SSF56112">
    <property type="entry name" value="Protein kinase-like (PK-like)"/>
    <property type="match status" value="1"/>
</dbReference>
<feature type="region of interest" description="Disordered" evidence="10">
    <location>
        <begin position="1"/>
        <end position="34"/>
    </location>
</feature>
<feature type="binding site" evidence="7">
    <location>
        <begin position="247"/>
        <end position="248"/>
    </location>
    <ligand>
        <name>ATP</name>
        <dbReference type="ChEBI" id="CHEBI:30616"/>
    </ligand>
</feature>
<proteinExistence type="predicted"/>
<dbReference type="InterPro" id="IPR008271">
    <property type="entry name" value="Ser/Thr_kinase_AS"/>
</dbReference>
<dbReference type="InterPro" id="IPR000719">
    <property type="entry name" value="Prot_kinase_dom"/>
</dbReference>
<feature type="region of interest" description="Disordered" evidence="10">
    <location>
        <begin position="499"/>
        <end position="534"/>
    </location>
</feature>
<feature type="active site" description="Proton acceptor" evidence="6">
    <location>
        <position position="243"/>
    </location>
</feature>
<accession>A0A8H6ZFX2</accession>
<keyword evidence="1" id="KW-0723">Serine/threonine-protein kinase</keyword>
<evidence type="ECO:0000313" key="12">
    <source>
        <dbReference type="EMBL" id="KAF7376156.1"/>
    </source>
</evidence>
<reference evidence="12" key="1">
    <citation type="submission" date="2020-05" db="EMBL/GenBank/DDBJ databases">
        <title>Mycena genomes resolve the evolution of fungal bioluminescence.</title>
        <authorList>
            <person name="Tsai I.J."/>
        </authorList>
    </citation>
    <scope>NUCLEOTIDE SEQUENCE</scope>
    <source>
        <strain evidence="12">160909Yilan</strain>
    </source>
</reference>
<dbReference type="PROSITE" id="PS00107">
    <property type="entry name" value="PROTEIN_KINASE_ATP"/>
    <property type="match status" value="1"/>
</dbReference>
<comment type="caution">
    <text evidence="12">The sequence shown here is derived from an EMBL/GenBank/DDBJ whole genome shotgun (WGS) entry which is preliminary data.</text>
</comment>
<keyword evidence="13" id="KW-1185">Reference proteome</keyword>
<dbReference type="AlphaFoldDB" id="A0A8H6ZFX2"/>
<evidence type="ECO:0000256" key="2">
    <source>
        <dbReference type="ARBA" id="ARBA00022679"/>
    </source>
</evidence>
<dbReference type="Proteomes" id="UP000623467">
    <property type="component" value="Unassembled WGS sequence"/>
</dbReference>
<keyword evidence="2" id="KW-0808">Transferase</keyword>
<sequence>MSDDMEVEDQNPDATQTQEQIQPTPEPPQERPHPNLWGYLLLRFPGNTLVEGTRVKPNVLRRLKDGYEVSFVQPVAPPPGDTTMRDFPSTWLGFTFHDLASPVRALLKEYELLEKVGSGSFADVYKILDKESSKVFAVKAIRANSSGPYKLRDEGTITVQELEVQREIELMKTLDHPNVCRLVDQFWNADGSFDLVLEYVAGGNLSTFIKKGDGLSERMTKRLMRQLCEAVAFFHSKNVVHRDLKPENILLTGDSPPNLKIADFGIGNWLISPETKLRTICGTPMYLAPELALHMDLALDPNIGLKKAPGYGKEVDCFSSGVVCYECIAARLPPDPTADWNVLDTRVIGTDKEGYHVYFSSAGRDFVRGLMKKDPAQRLTMAQALQHEWFRYAEPYSPPSTTETCDELTSSFREVTVQTPEQEAATSNPHSSQRDVVERARLSQSLSEPSPELQIVQPSFSTPGAACIQADTEAEFSEGNKRKFAALALDTVMPSNIPLRQGRTASLSPLPEPVTKKAKSVGPVVSPAKSGRRR</sequence>
<feature type="compositionally biased region" description="Low complexity" evidence="10">
    <location>
        <begin position="442"/>
        <end position="453"/>
    </location>
</feature>
<keyword evidence="3 7" id="KW-0547">Nucleotide-binding</keyword>
<evidence type="ECO:0000256" key="6">
    <source>
        <dbReference type="PIRSR" id="PIRSR630616-1"/>
    </source>
</evidence>
<evidence type="ECO:0000313" key="13">
    <source>
        <dbReference type="Proteomes" id="UP000623467"/>
    </source>
</evidence>
<dbReference type="Gene3D" id="1.10.510.10">
    <property type="entry name" value="Transferase(Phosphotransferase) domain 1"/>
    <property type="match status" value="1"/>
</dbReference>
<keyword evidence="5 7" id="KW-0067">ATP-binding</keyword>